<accession>A0ABZ1E3S9</accession>
<dbReference type="EMBL" id="CP135444">
    <property type="protein sequence ID" value="WRY35350.1"/>
    <property type="molecule type" value="Genomic_DNA"/>
</dbReference>
<keyword evidence="3" id="KW-0614">Plasmid</keyword>
<dbReference type="RefSeq" id="WP_330647123.1">
    <property type="nucleotide sequence ID" value="NZ_CP135444.1"/>
</dbReference>
<dbReference type="InterPro" id="IPR036637">
    <property type="entry name" value="Phosphohistidine_dom_sf"/>
</dbReference>
<organism evidence="3 4">
    <name type="scientific">Thioclava litoralis</name>
    <dbReference type="NCBI Taxonomy" id="3076557"/>
    <lineage>
        <taxon>Bacteria</taxon>
        <taxon>Pseudomonadati</taxon>
        <taxon>Pseudomonadota</taxon>
        <taxon>Alphaproteobacteria</taxon>
        <taxon>Rhodobacterales</taxon>
        <taxon>Paracoccaceae</taxon>
        <taxon>Thioclava</taxon>
    </lineage>
</organism>
<dbReference type="Proteomes" id="UP001623290">
    <property type="component" value="Plasmid unnamed1"/>
</dbReference>
<name>A0ABZ1E3S9_9RHOB</name>
<protein>
    <submittedName>
        <fullName evidence="3">PEP/pyruvate-binding domain-containing protein</fullName>
    </submittedName>
</protein>
<reference evidence="3 4" key="1">
    <citation type="submission" date="2023-09" db="EMBL/GenBank/DDBJ databases">
        <title>Thioclava shenzhenensis sp. nov., a multidrug resistant bacteria-antagonizing species isolated from coastal seawater.</title>
        <authorList>
            <person name="Long M."/>
        </authorList>
    </citation>
    <scope>NUCLEOTIDE SEQUENCE [LARGE SCALE GENOMIC DNA]</scope>
    <source>
        <strain evidence="3 4">FTW29</strain>
        <plasmid evidence="3 4">unnamed1</plasmid>
    </source>
</reference>
<dbReference type="PANTHER" id="PTHR43615:SF1">
    <property type="entry name" value="PPDK_N DOMAIN-CONTAINING PROTEIN"/>
    <property type="match status" value="1"/>
</dbReference>
<evidence type="ECO:0000259" key="2">
    <source>
        <dbReference type="Pfam" id="PF01326"/>
    </source>
</evidence>
<dbReference type="SUPFAM" id="SSF52009">
    <property type="entry name" value="Phosphohistidine domain"/>
    <property type="match status" value="1"/>
</dbReference>
<dbReference type="InterPro" id="IPR008279">
    <property type="entry name" value="PEP-util_enz_mobile_dom"/>
</dbReference>
<feature type="domain" description="Pyruvate phosphate dikinase AMP/ATP-binding" evidence="2">
    <location>
        <begin position="15"/>
        <end position="311"/>
    </location>
</feature>
<dbReference type="Gene3D" id="3.50.30.10">
    <property type="entry name" value="Phosphohistidine domain"/>
    <property type="match status" value="1"/>
</dbReference>
<dbReference type="Gene3D" id="3.30.1490.20">
    <property type="entry name" value="ATP-grasp fold, A domain"/>
    <property type="match status" value="1"/>
</dbReference>
<dbReference type="Gene3D" id="3.30.470.20">
    <property type="entry name" value="ATP-grasp fold, B domain"/>
    <property type="match status" value="1"/>
</dbReference>
<evidence type="ECO:0000259" key="1">
    <source>
        <dbReference type="Pfam" id="PF00391"/>
    </source>
</evidence>
<dbReference type="SUPFAM" id="SSF56059">
    <property type="entry name" value="Glutathione synthetase ATP-binding domain-like"/>
    <property type="match status" value="1"/>
</dbReference>
<dbReference type="Pfam" id="PF01326">
    <property type="entry name" value="PPDK_N"/>
    <property type="match status" value="1"/>
</dbReference>
<feature type="domain" description="PEP-utilising enzyme mobile" evidence="1">
    <location>
        <begin position="803"/>
        <end position="874"/>
    </location>
</feature>
<proteinExistence type="predicted"/>
<evidence type="ECO:0000313" key="4">
    <source>
        <dbReference type="Proteomes" id="UP001623290"/>
    </source>
</evidence>
<keyword evidence="4" id="KW-1185">Reference proteome</keyword>
<evidence type="ECO:0000313" key="3">
    <source>
        <dbReference type="EMBL" id="WRY35350.1"/>
    </source>
</evidence>
<geneLocation type="plasmid" evidence="3 4">
    <name>unnamed1</name>
</geneLocation>
<dbReference type="InterPro" id="IPR002192">
    <property type="entry name" value="PPDK_AMP/ATP-bd"/>
</dbReference>
<dbReference type="InterPro" id="IPR051549">
    <property type="entry name" value="PEP_Utilizing_Enz"/>
</dbReference>
<dbReference type="PANTHER" id="PTHR43615">
    <property type="entry name" value="PHOSPHOENOLPYRUVATE SYNTHASE-RELATED"/>
    <property type="match status" value="1"/>
</dbReference>
<dbReference type="Pfam" id="PF00391">
    <property type="entry name" value="PEP-utilizers"/>
    <property type="match status" value="1"/>
</dbReference>
<dbReference type="InterPro" id="IPR013815">
    <property type="entry name" value="ATP_grasp_subdomain_1"/>
</dbReference>
<gene>
    <name evidence="3" type="ORF">RPE78_13930</name>
</gene>
<sequence>MFIHQLDGRAPDQRSLLGGKALSLNKMVAEGLPVPEAFCITTEAFTHFLQANRLDPQDPEIAGKVTSAALPADLEADLRAAYARWGDRPVAVRSSAAAEDSAQSSYAGQFLTCLNLRGADAVIAAMRACWASYFNGAAQSYAKQRAEDSSAPLIAVVVQHMVDADIAGVLFTQDPMANNAQTMRIEAAWGVGEGLVSSQVSTDSYIVARDSLTLLSHTIRAKTMSTLPQRSGGIALVETPAHKIDSPTLSEDTACRLAGLADRLMRSAAYAGLDLDIEWAIQGDTLWILQARPITTLAQDQNTKVYADSDETDPERRENALFSRMDTGEIVTGLMSPLGLSFCRFYQNHIHGPAVKTMGLRKLLEPHTFMGYVRGHVYLNISASAFMLTQCPPTRDMRKFTQRYATDDVDLRAHTNPYGVPPKGLEYLRAVGHWARQQVHNLRTADKTAQAMVQQRKARTAASLALDLPQMSLPELNAELERIDIAFRAACAAYMPFFLQSFALYDALAETCQKLFKTQGKGLENRIKASLNNLRTIEVTRGIAALTETVRAQPALADLIRRTPSADLGRALDSTAEGRAFLTGAFKAFMEEFGSRGRQEFELTLPRWADDPCYIFDVIRLYLENPVDVDAIMAQSEALRGADTEALMASLSRKDRMKLRFIIKTYAKMADLRETVRPAFICETWFYRRIIVEVLGRLERQNILKQSDFPYIDFALFRDYVAGRKTAQEAFPPALIMANRRENLINLRSEEPPMALLGGYVPQPAESVKIAEDGQLNGMGASPGITVGTARVITDLPHQAQSFKKGEILVARFTDASWTPLFTLASGVITDIGSALSHSSIVAREFGIPAVVNTRTATAQIRTGDIVEIDGDRGIISVERQSAASPLQPPVDLPLTVPA</sequence>